<keyword evidence="2" id="KW-1185">Reference proteome</keyword>
<gene>
    <name evidence="1" type="ORF">THMIRHAM_07540</name>
</gene>
<sequence>MIYRINRLQCVLGGCCFITSYKQVVNGRTVGNFSVNCLFGIRHAFTYSDKNHEFIRNSGLYNKKYDKPE</sequence>
<evidence type="ECO:0000313" key="1">
    <source>
        <dbReference type="EMBL" id="BCN92969.1"/>
    </source>
</evidence>
<organism evidence="1 2">
    <name type="scientific">Thiomicrorhabdus immobilis</name>
    <dbReference type="NCBI Taxonomy" id="2791037"/>
    <lineage>
        <taxon>Bacteria</taxon>
        <taxon>Pseudomonadati</taxon>
        <taxon>Pseudomonadota</taxon>
        <taxon>Gammaproteobacteria</taxon>
        <taxon>Thiotrichales</taxon>
        <taxon>Piscirickettsiaceae</taxon>
        <taxon>Thiomicrorhabdus</taxon>
    </lineage>
</organism>
<protein>
    <submittedName>
        <fullName evidence="1">Uncharacterized protein</fullName>
    </submittedName>
</protein>
<evidence type="ECO:0000313" key="2">
    <source>
        <dbReference type="Proteomes" id="UP001054820"/>
    </source>
</evidence>
<proteinExistence type="predicted"/>
<reference evidence="1" key="1">
    <citation type="journal article" date="2022" name="Arch. Microbiol.">
        <title>Thiomicrorhabdus immobilis sp. nov., a mesophilic sulfur-oxidizing bacterium isolated from sediment of a brackish lake in northern Japan.</title>
        <authorList>
            <person name="Kojima H."/>
            <person name="Mochizuki J."/>
            <person name="Kanda M."/>
            <person name="Watanabe T."/>
            <person name="Fukui M."/>
        </authorList>
    </citation>
    <scope>NUCLEOTIDE SEQUENCE</scope>
    <source>
        <strain evidence="1">Am19</strain>
    </source>
</reference>
<dbReference type="EMBL" id="AP024202">
    <property type="protein sequence ID" value="BCN92969.1"/>
    <property type="molecule type" value="Genomic_DNA"/>
</dbReference>
<accession>A0ABN6CWE3</accession>
<dbReference type="Proteomes" id="UP001054820">
    <property type="component" value="Chromosome"/>
</dbReference>
<name>A0ABN6CWE3_9GAMM</name>